<evidence type="ECO:0000313" key="1">
    <source>
        <dbReference type="EMBL" id="VDN17577.1"/>
    </source>
</evidence>
<reference evidence="1 2" key="2">
    <citation type="submission" date="2018-11" db="EMBL/GenBank/DDBJ databases">
        <authorList>
            <consortium name="Pathogen Informatics"/>
        </authorList>
    </citation>
    <scope>NUCLEOTIDE SEQUENCE [LARGE SCALE GENOMIC DNA]</scope>
</reference>
<gene>
    <name evidence="1" type="ORF">GPUH_LOCUS10537</name>
</gene>
<dbReference type="AlphaFoldDB" id="A0A183DP96"/>
<dbReference type="EMBL" id="UYRT01078020">
    <property type="protein sequence ID" value="VDN17577.1"/>
    <property type="molecule type" value="Genomic_DNA"/>
</dbReference>
<name>A0A183DP96_9BILA</name>
<evidence type="ECO:0000313" key="3">
    <source>
        <dbReference type="WBParaSite" id="GPUH_0001055001-mRNA-1"/>
    </source>
</evidence>
<reference evidence="3" key="1">
    <citation type="submission" date="2016-06" db="UniProtKB">
        <authorList>
            <consortium name="WormBaseParasite"/>
        </authorList>
    </citation>
    <scope>IDENTIFICATION</scope>
</reference>
<dbReference type="WBParaSite" id="GPUH_0001055001-mRNA-1">
    <property type="protein sequence ID" value="GPUH_0001055001-mRNA-1"/>
    <property type="gene ID" value="GPUH_0001055001"/>
</dbReference>
<evidence type="ECO:0000313" key="2">
    <source>
        <dbReference type="Proteomes" id="UP000271098"/>
    </source>
</evidence>
<dbReference type="Proteomes" id="UP000271098">
    <property type="component" value="Unassembled WGS sequence"/>
</dbReference>
<organism evidence="3">
    <name type="scientific">Gongylonema pulchrum</name>
    <dbReference type="NCBI Taxonomy" id="637853"/>
    <lineage>
        <taxon>Eukaryota</taxon>
        <taxon>Metazoa</taxon>
        <taxon>Ecdysozoa</taxon>
        <taxon>Nematoda</taxon>
        <taxon>Chromadorea</taxon>
        <taxon>Rhabditida</taxon>
        <taxon>Spirurina</taxon>
        <taxon>Spiruromorpha</taxon>
        <taxon>Spiruroidea</taxon>
        <taxon>Gongylonematidae</taxon>
        <taxon>Gongylonema</taxon>
    </lineage>
</organism>
<protein>
    <submittedName>
        <fullName evidence="3">Peptidase S1 domain-containing protein</fullName>
    </submittedName>
</protein>
<proteinExistence type="predicted"/>
<accession>A0A183DP96</accession>
<keyword evidence="2" id="KW-1185">Reference proteome</keyword>
<sequence length="160" mass="17921">MMQSADTSVAKLHIGSVDLEVDSHICLGQEVNMPQDFEAPRHKIKAFGWDNSEVGDLSGCPFIADRHQYSRALVAGVRCSRNDALPTTGRREFDVTSNHWFRRRLIKHEKIGTFEFEVFQNTGVLDAKISLGEQRKVVLLLCPESTTPVMQGNAYKCAAQ</sequence>